<keyword evidence="5" id="KW-1185">Reference proteome</keyword>
<comment type="caution">
    <text evidence="4">The sequence shown here is derived from an EMBL/GenBank/DDBJ whole genome shotgun (WGS) entry which is preliminary data.</text>
</comment>
<dbReference type="InterPro" id="IPR001283">
    <property type="entry name" value="CRISP-related"/>
</dbReference>
<name>A0AAN8MVK1_9PEZI</name>
<dbReference type="Pfam" id="PF00188">
    <property type="entry name" value="CAP"/>
    <property type="match status" value="1"/>
</dbReference>
<evidence type="ECO:0000259" key="3">
    <source>
        <dbReference type="SMART" id="SM00198"/>
    </source>
</evidence>
<dbReference type="AlphaFoldDB" id="A0AAN8MVK1"/>
<feature type="compositionally biased region" description="Basic and acidic residues" evidence="1">
    <location>
        <begin position="271"/>
        <end position="307"/>
    </location>
</feature>
<dbReference type="PRINTS" id="PR00837">
    <property type="entry name" value="V5TPXLIKE"/>
</dbReference>
<feature type="signal peptide" evidence="2">
    <location>
        <begin position="1"/>
        <end position="15"/>
    </location>
</feature>
<dbReference type="PANTHER" id="PTHR10334">
    <property type="entry name" value="CYSTEINE-RICH SECRETORY PROTEIN-RELATED"/>
    <property type="match status" value="1"/>
</dbReference>
<dbReference type="EMBL" id="JAVHNR010000006">
    <property type="protein sequence ID" value="KAK6339888.1"/>
    <property type="molecule type" value="Genomic_DNA"/>
</dbReference>
<dbReference type="Proteomes" id="UP001313282">
    <property type="component" value="Unassembled WGS sequence"/>
</dbReference>
<feature type="compositionally biased region" description="Polar residues" evidence="1">
    <location>
        <begin position="42"/>
        <end position="61"/>
    </location>
</feature>
<gene>
    <name evidence="4" type="ORF">TWF718_009277</name>
</gene>
<dbReference type="SMART" id="SM00198">
    <property type="entry name" value="SCP"/>
    <property type="match status" value="1"/>
</dbReference>
<dbReference type="InterPro" id="IPR014044">
    <property type="entry name" value="CAP_dom"/>
</dbReference>
<accession>A0AAN8MVK1</accession>
<evidence type="ECO:0000256" key="1">
    <source>
        <dbReference type="SAM" id="MobiDB-lite"/>
    </source>
</evidence>
<dbReference type="Gene3D" id="3.40.33.10">
    <property type="entry name" value="CAP"/>
    <property type="match status" value="1"/>
</dbReference>
<feature type="domain" description="SCP" evidence="3">
    <location>
        <begin position="67"/>
        <end position="196"/>
    </location>
</feature>
<reference evidence="4 5" key="1">
    <citation type="submission" date="2019-10" db="EMBL/GenBank/DDBJ databases">
        <authorList>
            <person name="Palmer J.M."/>
        </authorList>
    </citation>
    <scope>NUCLEOTIDE SEQUENCE [LARGE SCALE GENOMIC DNA]</scope>
    <source>
        <strain evidence="4 5">TWF718</strain>
    </source>
</reference>
<dbReference type="InterPro" id="IPR035940">
    <property type="entry name" value="CAP_sf"/>
</dbReference>
<feature type="chain" id="PRO_5042850009" description="SCP domain-containing protein" evidence="2">
    <location>
        <begin position="16"/>
        <end position="356"/>
    </location>
</feature>
<dbReference type="SUPFAM" id="SSF55797">
    <property type="entry name" value="PR-1-like"/>
    <property type="match status" value="1"/>
</dbReference>
<protein>
    <recommendedName>
        <fullName evidence="3">SCP domain-containing protein</fullName>
    </recommendedName>
</protein>
<organism evidence="4 5">
    <name type="scientific">Orbilia javanica</name>
    <dbReference type="NCBI Taxonomy" id="47235"/>
    <lineage>
        <taxon>Eukaryota</taxon>
        <taxon>Fungi</taxon>
        <taxon>Dikarya</taxon>
        <taxon>Ascomycota</taxon>
        <taxon>Pezizomycotina</taxon>
        <taxon>Orbiliomycetes</taxon>
        <taxon>Orbiliales</taxon>
        <taxon>Orbiliaceae</taxon>
        <taxon>Orbilia</taxon>
    </lineage>
</organism>
<keyword evidence="2" id="KW-0732">Signal</keyword>
<evidence type="ECO:0000313" key="5">
    <source>
        <dbReference type="Proteomes" id="UP001313282"/>
    </source>
</evidence>
<evidence type="ECO:0000256" key="2">
    <source>
        <dbReference type="SAM" id="SignalP"/>
    </source>
</evidence>
<feature type="region of interest" description="Disordered" evidence="1">
    <location>
        <begin position="271"/>
        <end position="315"/>
    </location>
</feature>
<proteinExistence type="predicted"/>
<evidence type="ECO:0000313" key="4">
    <source>
        <dbReference type="EMBL" id="KAK6339888.1"/>
    </source>
</evidence>
<feature type="region of interest" description="Disordered" evidence="1">
    <location>
        <begin position="22"/>
        <end position="61"/>
    </location>
</feature>
<sequence>MKSSILSMLLVGASALNVPNIEFSGTGDLSKRSVPSGPEYNYPQQPNQRPTNYQRPANTNGFVPESEYRDALLRVHNDVRAAHGVPALTWSQDLVNYAMANSPSCEGYGHTRTLQQDAIGENILFGQSTPDQMVKELWYDKELRLYDFNRQGYSGATGHLTQMIWKATTEVGCMVRKCSFGTYVKCDYRKKGNISGQFEQNCNAPTSYQNKQNYQNNAQNYQNYQNSNQNYENYQSGNQNYQNYQNDQRYQNYQPANYNQNYQPYNYYVKRDGTDGDKYQQPTENKKDCDKKVAADKNTEAKPKTIPENEPTGYRRPVYSPLYEMEKGNAYDITNPNNFNMVPGRTFRNIDYGQSD</sequence>